<sequence length="197" mass="22552">MDIWYSLLGAIPIALSVYYLYRTMNAVPGCIFCDIIHGNGKRDLQLAMNDKCVVIKDHKPQVPHHYLVLSHAHINRPTDLTFADIPLIREMEKTGREVLRLDLKAKGEADTVEDMLRIGFHWPPMIRVNHLHMHILYPVKDLGFFSKMLIFKPGKVFRETSRVIQELEEKAGLQKGESSNPAKEDEFETLPAHAIAN</sequence>
<evidence type="ECO:0000256" key="2">
    <source>
        <dbReference type="ARBA" id="ARBA00022801"/>
    </source>
</evidence>
<keyword evidence="10" id="KW-1185">Reference proteome</keyword>
<evidence type="ECO:0000256" key="5">
    <source>
        <dbReference type="ARBA" id="ARBA00039802"/>
    </source>
</evidence>
<keyword evidence="2" id="KW-0378">Hydrolase</keyword>
<dbReference type="InterPro" id="IPR036265">
    <property type="entry name" value="HIT-like_sf"/>
</dbReference>
<name>A0AAF3F150_9BILA</name>
<feature type="domain" description="HIT" evidence="9">
    <location>
        <begin position="31"/>
        <end position="145"/>
    </location>
</feature>
<evidence type="ECO:0000313" key="11">
    <source>
        <dbReference type="WBParaSite" id="MBELARI_LOCUS14930"/>
    </source>
</evidence>
<dbReference type="PANTHER" id="PTHR12486:SF5">
    <property type="entry name" value="ADENOSINE 5'-MONOPHOSPHORAMIDASE HINT3"/>
    <property type="match status" value="1"/>
</dbReference>
<dbReference type="Pfam" id="PF11969">
    <property type="entry name" value="DcpS_C"/>
    <property type="match status" value="1"/>
</dbReference>
<dbReference type="AlphaFoldDB" id="A0AAF3F150"/>
<protein>
    <recommendedName>
        <fullName evidence="5">Adenosine 5'-monophosphoramidase HINT3</fullName>
    </recommendedName>
    <alternativeName>
        <fullName evidence="6">Histidine triad nucleotide-binding protein 3</fullName>
    </alternativeName>
</protein>
<evidence type="ECO:0000256" key="4">
    <source>
        <dbReference type="ARBA" id="ARBA00025764"/>
    </source>
</evidence>
<accession>A0AAF3F150</accession>
<evidence type="ECO:0000256" key="8">
    <source>
        <dbReference type="SAM" id="MobiDB-lite"/>
    </source>
</evidence>
<dbReference type="GO" id="GO:0016787">
    <property type="term" value="F:hydrolase activity"/>
    <property type="evidence" value="ECO:0007669"/>
    <property type="project" value="UniProtKB-KW"/>
</dbReference>
<dbReference type="SUPFAM" id="SSF54197">
    <property type="entry name" value="HIT-like"/>
    <property type="match status" value="1"/>
</dbReference>
<dbReference type="Proteomes" id="UP000887575">
    <property type="component" value="Unassembled WGS sequence"/>
</dbReference>
<evidence type="ECO:0000256" key="7">
    <source>
        <dbReference type="PROSITE-ProRule" id="PRU00464"/>
    </source>
</evidence>
<evidence type="ECO:0000313" key="10">
    <source>
        <dbReference type="Proteomes" id="UP000887575"/>
    </source>
</evidence>
<evidence type="ECO:0000256" key="6">
    <source>
        <dbReference type="ARBA" id="ARBA00042361"/>
    </source>
</evidence>
<evidence type="ECO:0000256" key="1">
    <source>
        <dbReference type="ARBA" id="ARBA00022741"/>
    </source>
</evidence>
<comment type="catalytic activity">
    <reaction evidence="3">
        <text>adenosine 5'-phosphoramidate + H2O = NH4(+) + AMP</text>
        <dbReference type="Rhea" id="RHEA:67916"/>
        <dbReference type="ChEBI" id="CHEBI:15377"/>
        <dbReference type="ChEBI" id="CHEBI:28938"/>
        <dbReference type="ChEBI" id="CHEBI:57890"/>
        <dbReference type="ChEBI" id="CHEBI:456215"/>
    </reaction>
</comment>
<dbReference type="PANTHER" id="PTHR12486">
    <property type="entry name" value="APRATAXIN-RELATED"/>
    <property type="match status" value="1"/>
</dbReference>
<keyword evidence="1" id="KW-0547">Nucleotide-binding</keyword>
<dbReference type="WBParaSite" id="MBELARI_LOCUS20250">
    <property type="protein sequence ID" value="MBELARI_LOCUS20250"/>
    <property type="gene ID" value="MBELARI_LOCUS20250"/>
</dbReference>
<comment type="similarity">
    <text evidence="4">Belongs to the HINT family.</text>
</comment>
<organism evidence="10 12">
    <name type="scientific">Mesorhabditis belari</name>
    <dbReference type="NCBI Taxonomy" id="2138241"/>
    <lineage>
        <taxon>Eukaryota</taxon>
        <taxon>Metazoa</taxon>
        <taxon>Ecdysozoa</taxon>
        <taxon>Nematoda</taxon>
        <taxon>Chromadorea</taxon>
        <taxon>Rhabditida</taxon>
        <taxon>Rhabditina</taxon>
        <taxon>Rhabditomorpha</taxon>
        <taxon>Rhabditoidea</taxon>
        <taxon>Rhabditidae</taxon>
        <taxon>Mesorhabditinae</taxon>
        <taxon>Mesorhabditis</taxon>
    </lineage>
</organism>
<dbReference type="GO" id="GO:0000166">
    <property type="term" value="F:nucleotide binding"/>
    <property type="evidence" value="ECO:0007669"/>
    <property type="project" value="UniProtKB-KW"/>
</dbReference>
<reference evidence="11 12" key="1">
    <citation type="submission" date="2024-02" db="UniProtKB">
        <authorList>
            <consortium name="WormBaseParasite"/>
        </authorList>
    </citation>
    <scope>IDENTIFICATION</scope>
</reference>
<feature type="region of interest" description="Disordered" evidence="8">
    <location>
        <begin position="172"/>
        <end position="197"/>
    </location>
</feature>
<proteinExistence type="inferred from homology"/>
<evidence type="ECO:0000256" key="3">
    <source>
        <dbReference type="ARBA" id="ARBA00024472"/>
    </source>
</evidence>
<dbReference type="Gene3D" id="3.30.428.10">
    <property type="entry name" value="HIT-like"/>
    <property type="match status" value="1"/>
</dbReference>
<evidence type="ECO:0000259" key="9">
    <source>
        <dbReference type="PROSITE" id="PS51084"/>
    </source>
</evidence>
<dbReference type="PROSITE" id="PS51084">
    <property type="entry name" value="HIT_2"/>
    <property type="match status" value="1"/>
</dbReference>
<evidence type="ECO:0000313" key="12">
    <source>
        <dbReference type="WBParaSite" id="MBELARI_LOCUS20250"/>
    </source>
</evidence>
<dbReference type="WBParaSite" id="MBELARI_LOCUS14930">
    <property type="protein sequence ID" value="MBELARI_LOCUS14930"/>
    <property type="gene ID" value="MBELARI_LOCUS14930"/>
</dbReference>
<dbReference type="InterPro" id="IPR011146">
    <property type="entry name" value="HIT-like"/>
</dbReference>
<feature type="short sequence motif" description="Histidine triad motif" evidence="7">
    <location>
        <begin position="130"/>
        <end position="134"/>
    </location>
</feature>